<sequence>MHTFDPGSAEFAVSTVIRLTGHMAHAVKHRQPVSFLQHEISPGTAEHSTAVTMSPIASHAVPAPLQVALNVAVPFSAVPGMAGMPGVGVFIAMHELVKGTKKRKIIRLVMRWTPIRALQ</sequence>
<dbReference type="Proteomes" id="UP000005239">
    <property type="component" value="Unassembled WGS sequence"/>
</dbReference>
<accession>A0A8R1Z626</accession>
<proteinExistence type="predicted"/>
<keyword evidence="2" id="KW-1185">Reference proteome</keyword>
<reference evidence="2" key="1">
    <citation type="journal article" date="2008" name="Nat. Genet.">
        <title>The Pristionchus pacificus genome provides a unique perspective on nematode lifestyle and parasitism.</title>
        <authorList>
            <person name="Dieterich C."/>
            <person name="Clifton S.W."/>
            <person name="Schuster L.N."/>
            <person name="Chinwalla A."/>
            <person name="Delehaunty K."/>
            <person name="Dinkelacker I."/>
            <person name="Fulton L."/>
            <person name="Fulton R."/>
            <person name="Godfrey J."/>
            <person name="Minx P."/>
            <person name="Mitreva M."/>
            <person name="Roeseler W."/>
            <person name="Tian H."/>
            <person name="Witte H."/>
            <person name="Yang S.P."/>
            <person name="Wilson R.K."/>
            <person name="Sommer R.J."/>
        </authorList>
    </citation>
    <scope>NUCLEOTIDE SEQUENCE [LARGE SCALE GENOMIC DNA]</scope>
    <source>
        <strain evidence="2">PS312</strain>
    </source>
</reference>
<dbReference type="EnsemblMetazoa" id="PPA45716.1">
    <property type="protein sequence ID" value="PPA45716.1"/>
    <property type="gene ID" value="WBGene00284085"/>
</dbReference>
<protein>
    <submittedName>
        <fullName evidence="1">Uncharacterized protein</fullName>
    </submittedName>
</protein>
<accession>A0A2A6CM25</accession>
<gene>
    <name evidence="1" type="primary">WBGene00284085</name>
</gene>
<evidence type="ECO:0000313" key="1">
    <source>
        <dbReference type="EnsemblMetazoa" id="PPA45716.1"/>
    </source>
</evidence>
<dbReference type="AlphaFoldDB" id="A0A2A6CM25"/>
<evidence type="ECO:0000313" key="2">
    <source>
        <dbReference type="Proteomes" id="UP000005239"/>
    </source>
</evidence>
<reference evidence="1" key="2">
    <citation type="submission" date="2022-06" db="UniProtKB">
        <authorList>
            <consortium name="EnsemblMetazoa"/>
        </authorList>
    </citation>
    <scope>IDENTIFICATION</scope>
    <source>
        <strain evidence="1">PS312</strain>
    </source>
</reference>
<name>A0A2A6CM25_PRIPA</name>
<organism evidence="1 2">
    <name type="scientific">Pristionchus pacificus</name>
    <name type="common">Parasitic nematode worm</name>
    <dbReference type="NCBI Taxonomy" id="54126"/>
    <lineage>
        <taxon>Eukaryota</taxon>
        <taxon>Metazoa</taxon>
        <taxon>Ecdysozoa</taxon>
        <taxon>Nematoda</taxon>
        <taxon>Chromadorea</taxon>
        <taxon>Rhabditida</taxon>
        <taxon>Rhabditina</taxon>
        <taxon>Diplogasteromorpha</taxon>
        <taxon>Diplogasteroidea</taxon>
        <taxon>Neodiplogasteridae</taxon>
        <taxon>Pristionchus</taxon>
    </lineage>
</organism>